<feature type="chain" id="PRO_5046653587" evidence="5">
    <location>
        <begin position="25"/>
        <end position="934"/>
    </location>
</feature>
<evidence type="ECO:0000256" key="5">
    <source>
        <dbReference type="SAM" id="SignalP"/>
    </source>
</evidence>
<dbReference type="EMBL" id="PDWN01000001">
    <property type="protein sequence ID" value="KAF1697450.1"/>
    <property type="molecule type" value="Genomic_DNA"/>
</dbReference>
<evidence type="ECO:0000259" key="7">
    <source>
        <dbReference type="Pfam" id="PF05193"/>
    </source>
</evidence>
<dbReference type="Pfam" id="PF05193">
    <property type="entry name" value="Peptidase_M16_C"/>
    <property type="match status" value="2"/>
</dbReference>
<sequence>MIPGKSILAFALVVALALPGPVPAAPAQAPALPKGVVAGPSIEGISEFTLANGLRVLLFPDPTKPTVTVNLTYGVGSVHENYGQTGMAHLLEHLLFKGTPSHDDISGEMKRRGIAFNATTSLDRTNYFASFPANAQTLDWVLGMEADRMLASRVARSDLDSEMTVVRNELEAGENNPIGVLMQRLRSTAYLWHNYGHSTIGARSDVEGLQIEQLQAFYRTWYRPDNATLVIAGRIDPDQTLAKVQAAFGPLKNPKTPLPHAPTLEPAQDGEREVTVRRVGDLNLVAAAYHIPARTHADNAALAVLANVLGHTPGGRMHRALVETRIAAASGASAEGLANAGMFTAVAVQPRNGDARKMEEVMLAQVEQVAGQPVTAEEVTQAQQRIANSYDLYFTDVNAVGMGLSEFVSAGDWRLLFTSRDAVAKVTAEDVNRVAAQYLRSGNRTLGRFVPTDAPDRVEVPAAPAAASVVAGYTGRAAVDAGEHFEPTPANIEARTERFILGDSLKVALLPKRTRGGTVVVSGNFRFGDVASLTGRDTAADFTGAMLMRGAKQLSRVQIDQKLEALQTKGGVGGSLQGGSLSLLSRRAQLPEALALMATLLREPTFPQDEFEQLKLQAITGLEASRREPGSIAGQALALHFDPWPAGHPLHTETLDESLARLRSLTREDLVAFHRDFYGTAQGEIAIVGDFDAEAVKKQLETLFAGWKTAHAYAPISTSYTAVAAVDERLPAPDKPNAVLMARHNVALRVTDADYPALIVANRIFGGGALKSRLGDRIRQKEGLSYGVSSTIGADDSLAGKDDAGSFSIQAIAAPQNMDKVEAAVREELQKLIASGITSEELRDAVSGLLTEREQGRANDGQVVGMLQDQLYFGRTMQFTADLDEKYRALTLDQVNAAIRKHLDPAKLSVFAAGDFAAAAKAASADAGAGPAGR</sequence>
<dbReference type="PANTHER" id="PTHR11851">
    <property type="entry name" value="METALLOPROTEASE"/>
    <property type="match status" value="1"/>
</dbReference>
<evidence type="ECO:0000313" key="9">
    <source>
        <dbReference type="Proteomes" id="UP000788419"/>
    </source>
</evidence>
<feature type="domain" description="Peptidase M16 C-terminal" evidence="7">
    <location>
        <begin position="664"/>
        <end position="848"/>
    </location>
</feature>
<dbReference type="InterPro" id="IPR011765">
    <property type="entry name" value="Pept_M16_N"/>
</dbReference>
<evidence type="ECO:0000313" key="8">
    <source>
        <dbReference type="EMBL" id="KAF1697450.1"/>
    </source>
</evidence>
<name>A0ABQ6ZBL9_9GAMM</name>
<proteinExistence type="inferred from homology"/>
<feature type="signal peptide" evidence="5">
    <location>
        <begin position="1"/>
        <end position="24"/>
    </location>
</feature>
<comment type="similarity">
    <text evidence="2 3">Belongs to the peptidase M16 family.</text>
</comment>
<feature type="domain" description="Peptidase M16 N-terminal" evidence="6">
    <location>
        <begin position="55"/>
        <end position="201"/>
    </location>
</feature>
<evidence type="ECO:0000256" key="1">
    <source>
        <dbReference type="ARBA" id="ARBA00001947"/>
    </source>
</evidence>
<evidence type="ECO:0000256" key="3">
    <source>
        <dbReference type="RuleBase" id="RU004447"/>
    </source>
</evidence>
<evidence type="ECO:0000256" key="2">
    <source>
        <dbReference type="ARBA" id="ARBA00007261"/>
    </source>
</evidence>
<dbReference type="SUPFAM" id="SSF63411">
    <property type="entry name" value="LuxS/MPP-like metallohydrolase"/>
    <property type="match status" value="4"/>
</dbReference>
<dbReference type="Gene3D" id="3.30.830.10">
    <property type="entry name" value="Metalloenzyme, LuxS/M16 peptidase-like"/>
    <property type="match status" value="4"/>
</dbReference>
<dbReference type="InterPro" id="IPR007863">
    <property type="entry name" value="Peptidase_M16_C"/>
</dbReference>
<evidence type="ECO:0000259" key="6">
    <source>
        <dbReference type="Pfam" id="PF00675"/>
    </source>
</evidence>
<evidence type="ECO:0000256" key="4">
    <source>
        <dbReference type="SAM" id="MobiDB-lite"/>
    </source>
</evidence>
<dbReference type="InterPro" id="IPR001431">
    <property type="entry name" value="Pept_M16_Zn_BS"/>
</dbReference>
<keyword evidence="5" id="KW-0732">Signal</keyword>
<dbReference type="InterPro" id="IPR011249">
    <property type="entry name" value="Metalloenz_LuxS/M16"/>
</dbReference>
<gene>
    <name evidence="8" type="ORF">CSC65_00850</name>
</gene>
<dbReference type="RefSeq" id="WP_162408073.1">
    <property type="nucleotide sequence ID" value="NZ_PDWN01000001.1"/>
</dbReference>
<comment type="cofactor">
    <cofactor evidence="1">
        <name>Zn(2+)</name>
        <dbReference type="ChEBI" id="CHEBI:29105"/>
    </cofactor>
</comment>
<protein>
    <submittedName>
        <fullName evidence="8">Peptidase M16</fullName>
    </submittedName>
</protein>
<dbReference type="PANTHER" id="PTHR11851:SF49">
    <property type="entry name" value="MITOCHONDRIAL-PROCESSING PEPTIDASE SUBUNIT ALPHA"/>
    <property type="match status" value="1"/>
</dbReference>
<dbReference type="PROSITE" id="PS00143">
    <property type="entry name" value="INSULINASE"/>
    <property type="match status" value="1"/>
</dbReference>
<feature type="domain" description="Peptidase M16 C-terminal" evidence="7">
    <location>
        <begin position="209"/>
        <end position="385"/>
    </location>
</feature>
<dbReference type="Pfam" id="PF00675">
    <property type="entry name" value="Peptidase_M16"/>
    <property type="match status" value="1"/>
</dbReference>
<feature type="region of interest" description="Disordered" evidence="4">
    <location>
        <begin position="251"/>
        <end position="271"/>
    </location>
</feature>
<accession>A0ABQ6ZBL9</accession>
<organism evidence="8 9">
    <name type="scientific">Pseudoxanthomonas daejeonensis</name>
    <dbReference type="NCBI Taxonomy" id="266062"/>
    <lineage>
        <taxon>Bacteria</taxon>
        <taxon>Pseudomonadati</taxon>
        <taxon>Pseudomonadota</taxon>
        <taxon>Gammaproteobacteria</taxon>
        <taxon>Lysobacterales</taxon>
        <taxon>Lysobacteraceae</taxon>
        <taxon>Pseudoxanthomonas</taxon>
    </lineage>
</organism>
<keyword evidence="9" id="KW-1185">Reference proteome</keyword>
<dbReference type="Proteomes" id="UP000788419">
    <property type="component" value="Unassembled WGS sequence"/>
</dbReference>
<reference evidence="8 9" key="1">
    <citation type="submission" date="2017-10" db="EMBL/GenBank/DDBJ databases">
        <title>Whole genome sequencing of members of genus Pseudoxanthomonas.</title>
        <authorList>
            <person name="Kumar S."/>
            <person name="Bansal K."/>
            <person name="Kaur A."/>
            <person name="Patil P."/>
            <person name="Sharma S."/>
            <person name="Patil P.B."/>
        </authorList>
    </citation>
    <scope>NUCLEOTIDE SEQUENCE [LARGE SCALE GENOMIC DNA]</scope>
    <source>
        <strain evidence="8 9">DSM 17801</strain>
    </source>
</reference>
<comment type="caution">
    <text evidence="8">The sequence shown here is derived from an EMBL/GenBank/DDBJ whole genome shotgun (WGS) entry which is preliminary data.</text>
</comment>
<dbReference type="InterPro" id="IPR050361">
    <property type="entry name" value="MPP/UQCRC_Complex"/>
</dbReference>